<proteinExistence type="predicted"/>
<reference evidence="1 2" key="1">
    <citation type="submission" date="2019-12" db="EMBL/GenBank/DDBJ databases">
        <title>Genomic-based taxomic classification of the family Erythrobacteraceae.</title>
        <authorList>
            <person name="Xu L."/>
        </authorList>
    </citation>
    <scope>NUCLEOTIDE SEQUENCE [LARGE SCALE GENOMIC DNA]</scope>
    <source>
        <strain evidence="1 2">KEMB 9005-328</strain>
    </source>
</reference>
<gene>
    <name evidence="1" type="ORF">GRI58_04665</name>
</gene>
<accession>A0A845AEL8</accession>
<sequence length="176" mass="18678">MAEQDSTPSFSSPAVGILAELQAQPIWLLWKSEPSGSSGGKLRKVPYYVTGKRRQGVLDSPLDRQHLCTFDEAVAAFESGNGFFSGIGLALGPDGRGGHVQGCDLDDIEGNGLSDIANRWVRGDFAGKGYVEVSPSGDGMHILGYGRNFSHLNANGSGIEAYSGARFFTFTGMPSE</sequence>
<comment type="caution">
    <text evidence="1">The sequence shown here is derived from an EMBL/GenBank/DDBJ whole genome shotgun (WGS) entry which is preliminary data.</text>
</comment>
<organism evidence="1 2">
    <name type="scientific">Qipengyuania algicida</name>
    <dbReference type="NCBI Taxonomy" id="1836209"/>
    <lineage>
        <taxon>Bacteria</taxon>
        <taxon>Pseudomonadati</taxon>
        <taxon>Pseudomonadota</taxon>
        <taxon>Alphaproteobacteria</taxon>
        <taxon>Sphingomonadales</taxon>
        <taxon>Erythrobacteraceae</taxon>
        <taxon>Qipengyuania</taxon>
    </lineage>
</organism>
<evidence type="ECO:0008006" key="3">
    <source>
        <dbReference type="Google" id="ProtNLM"/>
    </source>
</evidence>
<name>A0A845AEL8_9SPHN</name>
<protein>
    <recommendedName>
        <fullName evidence="3">DNA primase/polymerase bifunctional N-terminal domain-containing protein</fullName>
    </recommendedName>
</protein>
<dbReference type="AlphaFoldDB" id="A0A845AEL8"/>
<dbReference type="EMBL" id="WTYA01000003">
    <property type="protein sequence ID" value="MXP28114.1"/>
    <property type="molecule type" value="Genomic_DNA"/>
</dbReference>
<dbReference type="RefSeq" id="WP_160752428.1">
    <property type="nucleotide sequence ID" value="NZ_WTYA01000003.1"/>
</dbReference>
<keyword evidence="2" id="KW-1185">Reference proteome</keyword>
<evidence type="ECO:0000313" key="2">
    <source>
        <dbReference type="Proteomes" id="UP000439780"/>
    </source>
</evidence>
<dbReference type="Proteomes" id="UP000439780">
    <property type="component" value="Unassembled WGS sequence"/>
</dbReference>
<dbReference type="OrthoDB" id="9775547at2"/>
<evidence type="ECO:0000313" key="1">
    <source>
        <dbReference type="EMBL" id="MXP28114.1"/>
    </source>
</evidence>